<organism evidence="2 3">
    <name type="scientific">Xyrichtys novacula</name>
    <name type="common">Pearly razorfish</name>
    <name type="synonym">Hemipteronotus novacula</name>
    <dbReference type="NCBI Taxonomy" id="13765"/>
    <lineage>
        <taxon>Eukaryota</taxon>
        <taxon>Metazoa</taxon>
        <taxon>Chordata</taxon>
        <taxon>Craniata</taxon>
        <taxon>Vertebrata</taxon>
        <taxon>Euteleostomi</taxon>
        <taxon>Actinopterygii</taxon>
        <taxon>Neopterygii</taxon>
        <taxon>Teleostei</taxon>
        <taxon>Neoteleostei</taxon>
        <taxon>Acanthomorphata</taxon>
        <taxon>Eupercaria</taxon>
        <taxon>Labriformes</taxon>
        <taxon>Labridae</taxon>
        <taxon>Xyrichtys</taxon>
    </lineage>
</organism>
<name>A0AAV1HF40_XYRNO</name>
<evidence type="ECO:0000256" key="1">
    <source>
        <dbReference type="SAM" id="MobiDB-lite"/>
    </source>
</evidence>
<keyword evidence="3" id="KW-1185">Reference proteome</keyword>
<evidence type="ECO:0000313" key="3">
    <source>
        <dbReference type="Proteomes" id="UP001178508"/>
    </source>
</evidence>
<dbReference type="AlphaFoldDB" id="A0AAV1HF40"/>
<sequence>MEETSARQLNFSQEETDVLVREVQSRSGRIYGHANRPPWADDAKAAWEEEEYCCQPRSPGCAENRCAMQKAQQHHTREEEEEEEQQQQQQQVVREEEKEGEEDEDDHEEEGEEGEEDQGEPEPVTQEGAGHRHEPATRGRRRNRVQREDQPFLETQRAGFQMLERELGSMGARLGSLEAQVKLFRRSSRPACSP</sequence>
<gene>
    <name evidence="2" type="ORF">XNOV1_A020812</name>
</gene>
<feature type="region of interest" description="Disordered" evidence="1">
    <location>
        <begin position="49"/>
        <end position="157"/>
    </location>
</feature>
<evidence type="ECO:0000313" key="2">
    <source>
        <dbReference type="EMBL" id="CAJ1084195.1"/>
    </source>
</evidence>
<reference evidence="2" key="1">
    <citation type="submission" date="2023-08" db="EMBL/GenBank/DDBJ databases">
        <authorList>
            <person name="Alioto T."/>
            <person name="Alioto T."/>
            <person name="Gomez Garrido J."/>
        </authorList>
    </citation>
    <scope>NUCLEOTIDE SEQUENCE</scope>
</reference>
<protein>
    <submittedName>
        <fullName evidence="2">Myb-related transcription factor, partner of profilin-like</fullName>
    </submittedName>
</protein>
<accession>A0AAV1HF40</accession>
<dbReference type="EMBL" id="OY660884">
    <property type="protein sequence ID" value="CAJ1084195.1"/>
    <property type="molecule type" value="Genomic_DNA"/>
</dbReference>
<feature type="compositionally biased region" description="Acidic residues" evidence="1">
    <location>
        <begin position="98"/>
        <end position="120"/>
    </location>
</feature>
<dbReference type="Proteomes" id="UP001178508">
    <property type="component" value="Chromosome 21"/>
</dbReference>
<proteinExistence type="predicted"/>